<comment type="caution">
    <text evidence="1">The sequence shown here is derived from an EMBL/GenBank/DDBJ whole genome shotgun (WGS) entry which is preliminary data.</text>
</comment>
<evidence type="ECO:0000313" key="2">
    <source>
        <dbReference type="Proteomes" id="UP000238322"/>
    </source>
</evidence>
<dbReference type="AlphaFoldDB" id="A0A2S8FQK8"/>
<sequence>MAPVLLFLRHDAPPGITFWTPRSLIRLSTRRRVKRFERIYALNPNIGKALAKHSGTEQMDRDRLDGDVLHECPYVPTPR</sequence>
<accession>A0A2S8FQK8</accession>
<dbReference type="EMBL" id="PUHY01000010">
    <property type="protein sequence ID" value="PQO34465.1"/>
    <property type="molecule type" value="Genomic_DNA"/>
</dbReference>
<dbReference type="Proteomes" id="UP000238322">
    <property type="component" value="Unassembled WGS sequence"/>
</dbReference>
<organism evidence="1 2">
    <name type="scientific">Blastopirellula marina</name>
    <dbReference type="NCBI Taxonomy" id="124"/>
    <lineage>
        <taxon>Bacteria</taxon>
        <taxon>Pseudomonadati</taxon>
        <taxon>Planctomycetota</taxon>
        <taxon>Planctomycetia</taxon>
        <taxon>Pirellulales</taxon>
        <taxon>Pirellulaceae</taxon>
        <taxon>Blastopirellula</taxon>
    </lineage>
</organism>
<reference evidence="1 2" key="1">
    <citation type="submission" date="2018-02" db="EMBL/GenBank/DDBJ databases">
        <title>Comparative genomes isolates from brazilian mangrove.</title>
        <authorList>
            <person name="Araujo J.E."/>
            <person name="Taketani R.G."/>
            <person name="Silva M.C.P."/>
            <person name="Loureco M.V."/>
            <person name="Andreote F.D."/>
        </authorList>
    </citation>
    <scope>NUCLEOTIDE SEQUENCE [LARGE SCALE GENOMIC DNA]</scope>
    <source>
        <strain evidence="1 2">Hex-1 MGV</strain>
    </source>
</reference>
<gene>
    <name evidence="1" type="ORF">C5Y83_13175</name>
</gene>
<evidence type="ECO:0000313" key="1">
    <source>
        <dbReference type="EMBL" id="PQO34465.1"/>
    </source>
</evidence>
<protein>
    <submittedName>
        <fullName evidence="1">Uncharacterized protein</fullName>
    </submittedName>
</protein>
<proteinExistence type="predicted"/>
<name>A0A2S8FQK8_9BACT</name>